<dbReference type="GO" id="GO:0004715">
    <property type="term" value="F:non-membrane spanning protein tyrosine kinase activity"/>
    <property type="evidence" value="ECO:0007669"/>
    <property type="project" value="UniProtKB-EC"/>
</dbReference>
<dbReference type="PANTHER" id="PTHR32309:SF13">
    <property type="entry name" value="FERRIC ENTEROBACTIN TRANSPORT PROTEIN FEPE"/>
    <property type="match status" value="1"/>
</dbReference>
<keyword evidence="6" id="KW-0067">ATP-binding</keyword>
<evidence type="ECO:0000259" key="12">
    <source>
        <dbReference type="Pfam" id="PF13614"/>
    </source>
</evidence>
<evidence type="ECO:0000256" key="5">
    <source>
        <dbReference type="ARBA" id="ARBA00022777"/>
    </source>
</evidence>
<dbReference type="EMBL" id="SJPJ01000001">
    <property type="protein sequence ID" value="TWT80147.1"/>
    <property type="molecule type" value="Genomic_DNA"/>
</dbReference>
<dbReference type="PANTHER" id="PTHR32309">
    <property type="entry name" value="TYROSINE-PROTEIN KINASE"/>
    <property type="match status" value="1"/>
</dbReference>
<evidence type="ECO:0000256" key="4">
    <source>
        <dbReference type="ARBA" id="ARBA00022741"/>
    </source>
</evidence>
<proteinExistence type="inferred from homology"/>
<dbReference type="SUPFAM" id="SSF52540">
    <property type="entry name" value="P-loop containing nucleoside triphosphate hydrolases"/>
    <property type="match status" value="1"/>
</dbReference>
<keyword evidence="14" id="KW-1185">Reference proteome</keyword>
<evidence type="ECO:0000256" key="9">
    <source>
        <dbReference type="SAM" id="Coils"/>
    </source>
</evidence>
<keyword evidence="7" id="KW-0829">Tyrosine-protein kinase</keyword>
<dbReference type="InterPro" id="IPR005702">
    <property type="entry name" value="Wzc-like_C"/>
</dbReference>
<gene>
    <name evidence="13" type="primary">ywqD_2</name>
    <name evidence="13" type="ORF">CA13_15600</name>
</gene>
<evidence type="ECO:0000256" key="11">
    <source>
        <dbReference type="SAM" id="Phobius"/>
    </source>
</evidence>
<accession>A0A5C5YZZ0</accession>
<feature type="transmembrane region" description="Helical" evidence="11">
    <location>
        <begin position="37"/>
        <end position="54"/>
    </location>
</feature>
<evidence type="ECO:0000256" key="6">
    <source>
        <dbReference type="ARBA" id="ARBA00022840"/>
    </source>
</evidence>
<evidence type="ECO:0000256" key="10">
    <source>
        <dbReference type="SAM" id="MobiDB-lite"/>
    </source>
</evidence>
<dbReference type="OrthoDB" id="9794577at2"/>
<keyword evidence="11" id="KW-1133">Transmembrane helix</keyword>
<keyword evidence="11" id="KW-0472">Membrane</keyword>
<name>A0A5C5YZZ0_9BACT</name>
<dbReference type="Pfam" id="PF13614">
    <property type="entry name" value="AAA_31"/>
    <property type="match status" value="1"/>
</dbReference>
<comment type="catalytic activity">
    <reaction evidence="8">
        <text>L-tyrosyl-[protein] + ATP = O-phospho-L-tyrosyl-[protein] + ADP + H(+)</text>
        <dbReference type="Rhea" id="RHEA:10596"/>
        <dbReference type="Rhea" id="RHEA-COMP:10136"/>
        <dbReference type="Rhea" id="RHEA-COMP:20101"/>
        <dbReference type="ChEBI" id="CHEBI:15378"/>
        <dbReference type="ChEBI" id="CHEBI:30616"/>
        <dbReference type="ChEBI" id="CHEBI:46858"/>
        <dbReference type="ChEBI" id="CHEBI:61978"/>
        <dbReference type="ChEBI" id="CHEBI:456216"/>
        <dbReference type="EC" id="2.7.10.2"/>
    </reaction>
</comment>
<organism evidence="13 14">
    <name type="scientific">Novipirellula herctigrandis</name>
    <dbReference type="NCBI Taxonomy" id="2527986"/>
    <lineage>
        <taxon>Bacteria</taxon>
        <taxon>Pseudomonadati</taxon>
        <taxon>Planctomycetota</taxon>
        <taxon>Planctomycetia</taxon>
        <taxon>Pirellulales</taxon>
        <taxon>Pirellulaceae</taxon>
        <taxon>Novipirellula</taxon>
    </lineage>
</organism>
<feature type="domain" description="AAA" evidence="12">
    <location>
        <begin position="573"/>
        <end position="712"/>
    </location>
</feature>
<dbReference type="EC" id="2.7.10.2" evidence="2"/>
<comment type="caution">
    <text evidence="13">The sequence shown here is derived from an EMBL/GenBank/DDBJ whole genome shotgun (WGS) entry which is preliminary data.</text>
</comment>
<keyword evidence="3 13" id="KW-0808">Transferase</keyword>
<dbReference type="NCBIfam" id="TIGR01007">
    <property type="entry name" value="eps_fam"/>
    <property type="match status" value="1"/>
</dbReference>
<feature type="coiled-coil region" evidence="9">
    <location>
        <begin position="237"/>
        <end position="264"/>
    </location>
</feature>
<dbReference type="GO" id="GO:0005886">
    <property type="term" value="C:plasma membrane"/>
    <property type="evidence" value="ECO:0007669"/>
    <property type="project" value="TreeGrafter"/>
</dbReference>
<keyword evidence="4" id="KW-0547">Nucleotide-binding</keyword>
<dbReference type="Gene3D" id="3.40.50.300">
    <property type="entry name" value="P-loop containing nucleotide triphosphate hydrolases"/>
    <property type="match status" value="1"/>
</dbReference>
<dbReference type="Proteomes" id="UP000315010">
    <property type="component" value="Unassembled WGS sequence"/>
</dbReference>
<sequence>MQPAPPSSTNRSGSELMNNMQSASDVSVGGVLWRRKGLILFLILCGLGGGYWFFTQQEETFRAGATIEVYSQNVQTNTGSVVENLTESAPSLAFIQAEMTSDEVLKSAIEIGQLTAFEETPADVGALIALIRKNLRLQAPFDGAESRDRTMVEVTFESGDATVATAIVNAVVEAYNEYVNGRHRRNIENVVEFFREGRDSILPKLDELENEFTEFRSTAPLEWNGKGEAINPYRDDAIRLEESLHALETQSRQLNSKLRLIREAVKDGTNNYAILQEVQYLLEDVKDIDTIQQVIEADVPNSEWELQTKLMGLRVRADTLASQFAPNHPQRIAIEQELKMTEKAFREIQKTRDSVQAETIDVAAQRNEAAKTLLIMYVSSIRKKIQLIDEDIADTNSRLTEVRDRALKLIAFENKNSSFLRSIARYQETLQSFDSQLEKANLPSLNSGLHVNVLRPAGLGYLVGPILSRALVLGGFLGLVLGAALAFLWDWSERTFRSPDEISTSLGLPILAHLPVMLTPRKLRKKTSQKASAFPKTASIVTVLHEPHAPCSEAFRSIRTNLFSTAGGAPEYQVIQVTSALPGDGKSTIVANLAASVARANKRVLIIDADLRRPTQAKVFGVQPSAGLTGLLNGEIEFKDAIVETDAENLFVLPSGPKPNNPAEALMLPEFGQILDEARMQFDLIIVDTPPLLSVTDASNVATHMDGVMVVMRIGRNIKPMSKRATTLLRMLHVNIIGIIVNAVGDSGYSATYSQAWSDSYGGQPGSEYGYSSYRYGSDRYLDASKEQTVTVRGRHRAEKAEPIGAGAGGESNGKG</sequence>
<dbReference type="CDD" id="cd05387">
    <property type="entry name" value="BY-kinase"/>
    <property type="match status" value="1"/>
</dbReference>
<protein>
    <recommendedName>
        <fullName evidence="2">non-specific protein-tyrosine kinase</fullName>
        <ecNumber evidence="2">2.7.10.2</ecNumber>
    </recommendedName>
</protein>
<dbReference type="InterPro" id="IPR025669">
    <property type="entry name" value="AAA_dom"/>
</dbReference>
<evidence type="ECO:0000256" key="3">
    <source>
        <dbReference type="ARBA" id="ARBA00022679"/>
    </source>
</evidence>
<feature type="region of interest" description="Disordered" evidence="10">
    <location>
        <begin position="787"/>
        <end position="816"/>
    </location>
</feature>
<evidence type="ECO:0000256" key="8">
    <source>
        <dbReference type="ARBA" id="ARBA00051245"/>
    </source>
</evidence>
<evidence type="ECO:0000256" key="2">
    <source>
        <dbReference type="ARBA" id="ARBA00011903"/>
    </source>
</evidence>
<keyword evidence="11" id="KW-0812">Transmembrane</keyword>
<keyword evidence="5 13" id="KW-0418">Kinase</keyword>
<dbReference type="InterPro" id="IPR050445">
    <property type="entry name" value="Bact_polysacc_biosynth/exp"/>
</dbReference>
<keyword evidence="9" id="KW-0175">Coiled coil</keyword>
<evidence type="ECO:0000313" key="14">
    <source>
        <dbReference type="Proteomes" id="UP000315010"/>
    </source>
</evidence>
<evidence type="ECO:0000256" key="7">
    <source>
        <dbReference type="ARBA" id="ARBA00023137"/>
    </source>
</evidence>
<dbReference type="AlphaFoldDB" id="A0A5C5YZZ0"/>
<evidence type="ECO:0000256" key="1">
    <source>
        <dbReference type="ARBA" id="ARBA00007316"/>
    </source>
</evidence>
<dbReference type="GO" id="GO:0005524">
    <property type="term" value="F:ATP binding"/>
    <property type="evidence" value="ECO:0007669"/>
    <property type="project" value="UniProtKB-KW"/>
</dbReference>
<dbReference type="InterPro" id="IPR027417">
    <property type="entry name" value="P-loop_NTPase"/>
</dbReference>
<evidence type="ECO:0000313" key="13">
    <source>
        <dbReference type="EMBL" id="TWT80147.1"/>
    </source>
</evidence>
<reference evidence="13 14" key="1">
    <citation type="submission" date="2019-02" db="EMBL/GenBank/DDBJ databases">
        <title>Deep-cultivation of Planctomycetes and their phenomic and genomic characterization uncovers novel biology.</title>
        <authorList>
            <person name="Wiegand S."/>
            <person name="Jogler M."/>
            <person name="Boedeker C."/>
            <person name="Pinto D."/>
            <person name="Vollmers J."/>
            <person name="Rivas-Marin E."/>
            <person name="Kohn T."/>
            <person name="Peeters S.H."/>
            <person name="Heuer A."/>
            <person name="Rast P."/>
            <person name="Oberbeckmann S."/>
            <person name="Bunk B."/>
            <person name="Jeske O."/>
            <person name="Meyerdierks A."/>
            <person name="Storesund J.E."/>
            <person name="Kallscheuer N."/>
            <person name="Luecker S."/>
            <person name="Lage O.M."/>
            <person name="Pohl T."/>
            <person name="Merkel B.J."/>
            <person name="Hornburger P."/>
            <person name="Mueller R.-W."/>
            <person name="Bruemmer F."/>
            <person name="Labrenz M."/>
            <person name="Spormann A.M."/>
            <person name="Op Den Camp H."/>
            <person name="Overmann J."/>
            <person name="Amann R."/>
            <person name="Jetten M.S.M."/>
            <person name="Mascher T."/>
            <person name="Medema M.H."/>
            <person name="Devos D.P."/>
            <person name="Kaster A.-K."/>
            <person name="Ovreas L."/>
            <person name="Rohde M."/>
            <person name="Galperin M.Y."/>
            <person name="Jogler C."/>
        </authorList>
    </citation>
    <scope>NUCLEOTIDE SEQUENCE [LARGE SCALE GENOMIC DNA]</scope>
    <source>
        <strain evidence="13 14">CA13</strain>
    </source>
</reference>
<feature type="compositionally biased region" description="Gly residues" evidence="10">
    <location>
        <begin position="806"/>
        <end position="816"/>
    </location>
</feature>
<comment type="similarity">
    <text evidence="1">Belongs to the CpsD/CapB family.</text>
</comment>